<feature type="domain" description="DUF7088" evidence="9">
    <location>
        <begin position="281"/>
        <end position="354"/>
    </location>
</feature>
<accession>A0AAE3AUZ9</accession>
<dbReference type="Pfam" id="PF23357">
    <property type="entry name" value="DUF7088"/>
    <property type="match status" value="1"/>
</dbReference>
<protein>
    <submittedName>
        <fullName evidence="10">Gldg family protein</fullName>
    </submittedName>
</protein>
<evidence type="ECO:0000259" key="8">
    <source>
        <dbReference type="Pfam" id="PF12698"/>
    </source>
</evidence>
<evidence type="ECO:0000259" key="9">
    <source>
        <dbReference type="Pfam" id="PF23357"/>
    </source>
</evidence>
<keyword evidence="11" id="KW-1185">Reference proteome</keyword>
<reference evidence="10 11" key="1">
    <citation type="submission" date="2021-10" db="EMBL/GenBank/DDBJ databases">
        <title>Anaerobic single-cell dispensing facilitates the cultivation of human gut bacteria.</title>
        <authorList>
            <person name="Afrizal A."/>
        </authorList>
    </citation>
    <scope>NUCLEOTIDE SEQUENCE [LARGE SCALE GENOMIC DNA]</scope>
    <source>
        <strain evidence="10 11">CLA-AA-H244</strain>
    </source>
</reference>
<keyword evidence="2" id="KW-1003">Cell membrane</keyword>
<feature type="domain" description="ABC-type uncharacterised transport system" evidence="7">
    <location>
        <begin position="413"/>
        <end position="646"/>
    </location>
</feature>
<dbReference type="Proteomes" id="UP001199355">
    <property type="component" value="Unassembled WGS sequence"/>
</dbReference>
<feature type="transmembrane region" description="Helical" evidence="6">
    <location>
        <begin position="128"/>
        <end position="149"/>
    </location>
</feature>
<evidence type="ECO:0000313" key="11">
    <source>
        <dbReference type="Proteomes" id="UP001199355"/>
    </source>
</evidence>
<keyword evidence="3 6" id="KW-0812">Transmembrane</keyword>
<dbReference type="GO" id="GO:0005886">
    <property type="term" value="C:plasma membrane"/>
    <property type="evidence" value="ECO:0007669"/>
    <property type="project" value="UniProtKB-SubCell"/>
</dbReference>
<dbReference type="AlphaFoldDB" id="A0AAE3AUZ9"/>
<evidence type="ECO:0000256" key="4">
    <source>
        <dbReference type="ARBA" id="ARBA00022989"/>
    </source>
</evidence>
<dbReference type="InterPro" id="IPR013525">
    <property type="entry name" value="ABC2_TM"/>
</dbReference>
<comment type="caution">
    <text evidence="10">The sequence shown here is derived from an EMBL/GenBank/DDBJ whole genome shotgun (WGS) entry which is preliminary data.</text>
</comment>
<dbReference type="Pfam" id="PF09822">
    <property type="entry name" value="ABC_transp_aux"/>
    <property type="match status" value="1"/>
</dbReference>
<feature type="transmembrane region" description="Helical" evidence="6">
    <location>
        <begin position="12"/>
        <end position="36"/>
    </location>
</feature>
<dbReference type="PANTHER" id="PTHR30294:SF29">
    <property type="entry name" value="MULTIDRUG ABC TRANSPORTER PERMEASE YBHS-RELATED"/>
    <property type="match status" value="1"/>
</dbReference>
<evidence type="ECO:0000256" key="6">
    <source>
        <dbReference type="SAM" id="Phobius"/>
    </source>
</evidence>
<keyword evidence="4 6" id="KW-1133">Transmembrane helix</keyword>
<feature type="transmembrane region" description="Helical" evidence="6">
    <location>
        <begin position="242"/>
        <end position="266"/>
    </location>
</feature>
<dbReference type="Pfam" id="PF12698">
    <property type="entry name" value="ABC2_membrane_3"/>
    <property type="match status" value="1"/>
</dbReference>
<name>A0AAE3AUZ9_9FIRM</name>
<evidence type="ECO:0000256" key="1">
    <source>
        <dbReference type="ARBA" id="ARBA00004651"/>
    </source>
</evidence>
<dbReference type="InterPro" id="IPR019196">
    <property type="entry name" value="ABC_transp_unknown"/>
</dbReference>
<evidence type="ECO:0000256" key="2">
    <source>
        <dbReference type="ARBA" id="ARBA00022475"/>
    </source>
</evidence>
<feature type="transmembrane region" description="Helical" evidence="6">
    <location>
        <begin position="95"/>
        <end position="116"/>
    </location>
</feature>
<evidence type="ECO:0000256" key="3">
    <source>
        <dbReference type="ARBA" id="ARBA00022692"/>
    </source>
</evidence>
<feature type="transmembrane region" description="Helical" evidence="6">
    <location>
        <begin position="212"/>
        <end position="230"/>
    </location>
</feature>
<dbReference type="RefSeq" id="WP_308727562.1">
    <property type="nucleotide sequence ID" value="NZ_JAJEQF010000002.1"/>
</dbReference>
<dbReference type="InterPro" id="IPR055396">
    <property type="entry name" value="DUF7088"/>
</dbReference>
<evidence type="ECO:0000259" key="7">
    <source>
        <dbReference type="Pfam" id="PF09822"/>
    </source>
</evidence>
<comment type="subcellular location">
    <subcellularLocation>
        <location evidence="1">Cell membrane</location>
        <topology evidence="1">Multi-pass membrane protein</topology>
    </subcellularLocation>
</comment>
<dbReference type="EMBL" id="JAJEQF010000002">
    <property type="protein sequence ID" value="MCC2166419.1"/>
    <property type="molecule type" value="Genomic_DNA"/>
</dbReference>
<proteinExistence type="predicted"/>
<dbReference type="GO" id="GO:0140359">
    <property type="term" value="F:ABC-type transporter activity"/>
    <property type="evidence" value="ECO:0007669"/>
    <property type="project" value="InterPro"/>
</dbReference>
<dbReference type="InterPro" id="IPR051449">
    <property type="entry name" value="ABC-2_transporter_component"/>
</dbReference>
<dbReference type="PANTHER" id="PTHR30294">
    <property type="entry name" value="MEMBRANE COMPONENT OF ABC TRANSPORTER YHHJ-RELATED"/>
    <property type="match status" value="1"/>
</dbReference>
<feature type="domain" description="ABC-2 type transporter transmembrane" evidence="8">
    <location>
        <begin position="44"/>
        <end position="226"/>
    </location>
</feature>
<feature type="transmembrane region" description="Helical" evidence="6">
    <location>
        <begin position="680"/>
        <end position="701"/>
    </location>
</feature>
<evidence type="ECO:0000256" key="5">
    <source>
        <dbReference type="ARBA" id="ARBA00023136"/>
    </source>
</evidence>
<gene>
    <name evidence="10" type="ORF">LKD45_01685</name>
</gene>
<evidence type="ECO:0000313" key="10">
    <source>
        <dbReference type="EMBL" id="MCC2166419.1"/>
    </source>
</evidence>
<organism evidence="10 11">
    <name type="scientific">Gallintestinimicrobium propionicum</name>
    <dbReference type="NCBI Taxonomy" id="2981770"/>
    <lineage>
        <taxon>Bacteria</taxon>
        <taxon>Bacillati</taxon>
        <taxon>Bacillota</taxon>
        <taxon>Clostridia</taxon>
        <taxon>Lachnospirales</taxon>
        <taxon>Lachnospiraceae</taxon>
        <taxon>Gallintestinimicrobium</taxon>
    </lineage>
</organism>
<sequence>MTAIYKRELKTFFTTVTGWLFIAAHICLAGLYFFAINLLSGYSNVGQSFSSILFLLLLSTPILSMRMLAEERKQKTDQLILTSPVSIGGIVVGKYLAMATVFTIPVAVMALFPLILSRYGTVPMGESYTALLAYYLFGLTCLAIGLFISSITESQIIAAVLSFALLFVGYMMSSITGLISQTGNLLTKILNAYNFTDRLDAMVEGTLNLKSVLYFVTLIIVFLFLTVQSIQKRRYQVSVKTLQIGAYSSGMIALVVAIAVFLNLGFSALPDRYTKIDVTSQKLYTLTQTTKNLVKNLSEDVTIYVINSENSQDETLQQTLKSYAELSDHIKLVYKDPVVSPDFYKDYTDSISVNSMIVESAQRFKVINYNKIYEYDYDYSNYSSSVSGYDAEGQLTSAIAYVTSDSTSVVYELNGHGEASLDSSFEDGVKKENVDLAELTLLTEDSVPDDANGVLILSPTNDLNAEDADKLIAYLNNGGKVLISTSYIDRFSEEMPNLTKVLSEFGLSIGNGLIVEQDNARMYQNPIYLLPNVSSDSLTNGVYGKSYDYIMMPYAQPILTTEKDGVTLTTLLTTSEKAYSKTDLNQSSDVKKTEDDAQGPFTVGVKAVKTLASGEEAQLILYSSSYLFTESANQYTMDNNLTLFTNAISTMAGESESISIPTKSMASTYATVPTASAVRYGILLMGILPIGLLAAGIIIWIRRRKR</sequence>
<feature type="transmembrane region" description="Helical" evidence="6">
    <location>
        <begin position="48"/>
        <end position="69"/>
    </location>
</feature>
<feature type="transmembrane region" description="Helical" evidence="6">
    <location>
        <begin position="156"/>
        <end position="179"/>
    </location>
</feature>
<keyword evidence="5 6" id="KW-0472">Membrane</keyword>